<name>A0A6G1GTC6_9PEZI</name>
<reference evidence="3" key="1">
    <citation type="journal article" date="2020" name="Stud. Mycol.">
        <title>101 Dothideomycetes genomes: a test case for predicting lifestyles and emergence of pathogens.</title>
        <authorList>
            <person name="Haridas S."/>
            <person name="Albert R."/>
            <person name="Binder M."/>
            <person name="Bloem J."/>
            <person name="Labutti K."/>
            <person name="Salamov A."/>
            <person name="Andreopoulos B."/>
            <person name="Baker S."/>
            <person name="Barry K."/>
            <person name="Bills G."/>
            <person name="Bluhm B."/>
            <person name="Cannon C."/>
            <person name="Castanera R."/>
            <person name="Culley D."/>
            <person name="Daum C."/>
            <person name="Ezra D."/>
            <person name="Gonzalez J."/>
            <person name="Henrissat B."/>
            <person name="Kuo A."/>
            <person name="Liang C."/>
            <person name="Lipzen A."/>
            <person name="Lutzoni F."/>
            <person name="Magnuson J."/>
            <person name="Mondo S."/>
            <person name="Nolan M."/>
            <person name="Ohm R."/>
            <person name="Pangilinan J."/>
            <person name="Park H.-J."/>
            <person name="Ramirez L."/>
            <person name="Alfaro M."/>
            <person name="Sun H."/>
            <person name="Tritt A."/>
            <person name="Yoshinaga Y."/>
            <person name="Zwiers L.-H."/>
            <person name="Turgeon B."/>
            <person name="Goodwin S."/>
            <person name="Spatafora J."/>
            <person name="Crous P."/>
            <person name="Grigoriev I."/>
        </authorList>
    </citation>
    <scope>NUCLEOTIDE SEQUENCE</scope>
    <source>
        <strain evidence="3">CBS 113979</strain>
    </source>
</reference>
<dbReference type="GO" id="GO:0051666">
    <property type="term" value="P:actin cortical patch localization"/>
    <property type="evidence" value="ECO:0007669"/>
    <property type="project" value="TreeGrafter"/>
</dbReference>
<protein>
    <recommendedName>
        <fullName evidence="2">SPIN90/Ldb17 leucine-rich domain-containing protein</fullName>
    </recommendedName>
</protein>
<feature type="compositionally biased region" description="Basic and acidic residues" evidence="1">
    <location>
        <begin position="387"/>
        <end position="401"/>
    </location>
</feature>
<dbReference type="PANTHER" id="PTHR13357:SF1">
    <property type="entry name" value="NCK-INTERACTING PROTEIN WITH SH3 DOMAIN"/>
    <property type="match status" value="1"/>
</dbReference>
<dbReference type="GO" id="GO:0006897">
    <property type="term" value="P:endocytosis"/>
    <property type="evidence" value="ECO:0007669"/>
    <property type="project" value="TreeGrafter"/>
</dbReference>
<keyword evidence="4" id="KW-1185">Reference proteome</keyword>
<sequence>MDFEVAYTLDNAQQFWDELDDIVGVECERDDHEAIDNALRSYLKFCGSFKEEYLQSDIDIVRCTYTLLDSGLFTAHKEYIRRQFVYGLLQEDDAPSLYLMAAILHYDGRTNDETFEMMQQEGAFPRLVELIQNQVGDGDFALHRMLLELLYEMSRMQALTYEDLSAVDDAFVLYLFRIIEELSDDANDPYHYPVIRVLLVLNEQYMVLSTLTTHRTTALPNRVLSTLSNHNSTLKTFGENIILLLNREDETSLQLLILKLLYLLFSSRSTAEYFYTNDLHVLLDVILRNLLDLPAEGASALALRHTYLRVLGVMVANSQLSKSGGSYKRAEVRKILNILAREDHDGVAAKHSANHFAPVDETTLRLIKRVKGADWLADTEDEIRAAREARGEDVEAEKEAEANGGLSPSTPTTATTPLGEGQKELARRMLGMTVRDAGASALSVVEVAAQHEKPGVLSPSRQRGFGEEPGVGGIGIEGVMGVEERSRNGGEV</sequence>
<dbReference type="Pfam" id="PF09431">
    <property type="entry name" value="SPIN90_LRD"/>
    <property type="match status" value="1"/>
</dbReference>
<proteinExistence type="predicted"/>
<accession>A0A6G1GTC6</accession>
<feature type="domain" description="SPIN90/Ldb17 leucine-rich" evidence="2">
    <location>
        <begin position="188"/>
        <end position="331"/>
    </location>
</feature>
<organism evidence="3 4">
    <name type="scientific">Aulographum hederae CBS 113979</name>
    <dbReference type="NCBI Taxonomy" id="1176131"/>
    <lineage>
        <taxon>Eukaryota</taxon>
        <taxon>Fungi</taxon>
        <taxon>Dikarya</taxon>
        <taxon>Ascomycota</taxon>
        <taxon>Pezizomycotina</taxon>
        <taxon>Dothideomycetes</taxon>
        <taxon>Pleosporomycetidae</taxon>
        <taxon>Aulographales</taxon>
        <taxon>Aulographaceae</taxon>
    </lineage>
</organism>
<dbReference type="EMBL" id="ML977170">
    <property type="protein sequence ID" value="KAF1984062.1"/>
    <property type="molecule type" value="Genomic_DNA"/>
</dbReference>
<dbReference type="PANTHER" id="PTHR13357">
    <property type="entry name" value="SH3 ADAPTER PROTEIN SPIN90 NCK INTERACTING PROTEIN WITH SH3 DOMAIN"/>
    <property type="match status" value="1"/>
</dbReference>
<dbReference type="OrthoDB" id="445362at2759"/>
<dbReference type="AlphaFoldDB" id="A0A6G1GTC6"/>
<dbReference type="Proteomes" id="UP000800041">
    <property type="component" value="Unassembled WGS sequence"/>
</dbReference>
<feature type="compositionally biased region" description="Gly residues" evidence="1">
    <location>
        <begin position="467"/>
        <end position="478"/>
    </location>
</feature>
<feature type="region of interest" description="Disordered" evidence="1">
    <location>
        <begin position="387"/>
        <end position="419"/>
    </location>
</feature>
<feature type="compositionally biased region" description="Low complexity" evidence="1">
    <location>
        <begin position="404"/>
        <end position="419"/>
    </location>
</feature>
<dbReference type="GO" id="GO:0030479">
    <property type="term" value="C:actin cortical patch"/>
    <property type="evidence" value="ECO:0007669"/>
    <property type="project" value="TreeGrafter"/>
</dbReference>
<dbReference type="GO" id="GO:0000147">
    <property type="term" value="P:actin cortical patch assembly"/>
    <property type="evidence" value="ECO:0007669"/>
    <property type="project" value="TreeGrafter"/>
</dbReference>
<feature type="compositionally biased region" description="Basic and acidic residues" evidence="1">
    <location>
        <begin position="482"/>
        <end position="492"/>
    </location>
</feature>
<feature type="region of interest" description="Disordered" evidence="1">
    <location>
        <begin position="452"/>
        <end position="492"/>
    </location>
</feature>
<dbReference type="InterPro" id="IPR018556">
    <property type="entry name" value="SPIN90/Ldb17_LRD"/>
</dbReference>
<dbReference type="InterPro" id="IPR030125">
    <property type="entry name" value="SPIN90/Ldb17"/>
</dbReference>
<evidence type="ECO:0000256" key="1">
    <source>
        <dbReference type="SAM" id="MobiDB-lite"/>
    </source>
</evidence>
<evidence type="ECO:0000259" key="2">
    <source>
        <dbReference type="Pfam" id="PF09431"/>
    </source>
</evidence>
<evidence type="ECO:0000313" key="3">
    <source>
        <dbReference type="EMBL" id="KAF1984062.1"/>
    </source>
</evidence>
<dbReference type="GO" id="GO:0071933">
    <property type="term" value="F:Arp2/3 complex binding"/>
    <property type="evidence" value="ECO:0007669"/>
    <property type="project" value="TreeGrafter"/>
</dbReference>
<gene>
    <name evidence="3" type="ORF">K402DRAFT_381620</name>
</gene>
<evidence type="ECO:0000313" key="4">
    <source>
        <dbReference type="Proteomes" id="UP000800041"/>
    </source>
</evidence>